<evidence type="ECO:0000313" key="9">
    <source>
        <dbReference type="EMBL" id="MFB9259735.1"/>
    </source>
</evidence>
<dbReference type="Gene3D" id="3.40.30.10">
    <property type="entry name" value="Glutaredoxin"/>
    <property type="match status" value="1"/>
</dbReference>
<dbReference type="PANTHER" id="PTHR13887">
    <property type="entry name" value="GLUTATHIONE S-TRANSFERASE KAPPA"/>
    <property type="match status" value="1"/>
</dbReference>
<comment type="caution">
    <text evidence="9">The sequence shown here is derived from an EMBL/GenBank/DDBJ whole genome shotgun (WGS) entry which is preliminary data.</text>
</comment>
<feature type="transmembrane region" description="Helical" evidence="7">
    <location>
        <begin position="21"/>
        <end position="43"/>
    </location>
</feature>
<feature type="region of interest" description="Disordered" evidence="6">
    <location>
        <begin position="48"/>
        <end position="74"/>
    </location>
</feature>
<reference evidence="9 10" key="1">
    <citation type="submission" date="2024-09" db="EMBL/GenBank/DDBJ databases">
        <authorList>
            <person name="Sun Q."/>
            <person name="Mori K."/>
        </authorList>
    </citation>
    <scope>NUCLEOTIDE SEQUENCE [LARGE SCALE GENOMIC DNA]</scope>
    <source>
        <strain evidence="9 10">CCM 7659</strain>
    </source>
</reference>
<feature type="compositionally biased region" description="Low complexity" evidence="6">
    <location>
        <begin position="53"/>
        <end position="73"/>
    </location>
</feature>
<gene>
    <name evidence="9" type="ORF">ACFFVD_07960</name>
</gene>
<keyword evidence="2" id="KW-0732">Signal</keyword>
<evidence type="ECO:0000256" key="3">
    <source>
        <dbReference type="ARBA" id="ARBA00023002"/>
    </source>
</evidence>
<dbReference type="Proteomes" id="UP001589700">
    <property type="component" value="Unassembled WGS sequence"/>
</dbReference>
<organism evidence="9 10">
    <name type="scientific">Dietzia aerolata</name>
    <dbReference type="NCBI Taxonomy" id="595984"/>
    <lineage>
        <taxon>Bacteria</taxon>
        <taxon>Bacillati</taxon>
        <taxon>Actinomycetota</taxon>
        <taxon>Actinomycetes</taxon>
        <taxon>Mycobacteriales</taxon>
        <taxon>Dietziaceae</taxon>
        <taxon>Dietzia</taxon>
    </lineage>
</organism>
<comment type="similarity">
    <text evidence="1">Belongs to the thioredoxin family. DsbA subfamily.</text>
</comment>
<dbReference type="EMBL" id="JBHMDY010000004">
    <property type="protein sequence ID" value="MFB9259735.1"/>
    <property type="molecule type" value="Genomic_DNA"/>
</dbReference>
<feature type="domain" description="Thioredoxin-like fold" evidence="8">
    <location>
        <begin position="87"/>
        <end position="251"/>
    </location>
</feature>
<accession>A0ABV5JS51</accession>
<evidence type="ECO:0000259" key="8">
    <source>
        <dbReference type="Pfam" id="PF13462"/>
    </source>
</evidence>
<keyword evidence="7" id="KW-1133">Transmembrane helix</keyword>
<keyword evidence="10" id="KW-1185">Reference proteome</keyword>
<protein>
    <submittedName>
        <fullName evidence="9">DsbA family protein</fullName>
    </submittedName>
</protein>
<dbReference type="SUPFAM" id="SSF52833">
    <property type="entry name" value="Thioredoxin-like"/>
    <property type="match status" value="1"/>
</dbReference>
<dbReference type="InterPro" id="IPR036249">
    <property type="entry name" value="Thioredoxin-like_sf"/>
</dbReference>
<evidence type="ECO:0000256" key="5">
    <source>
        <dbReference type="ARBA" id="ARBA00023284"/>
    </source>
</evidence>
<keyword evidence="7" id="KW-0472">Membrane</keyword>
<evidence type="ECO:0000256" key="7">
    <source>
        <dbReference type="SAM" id="Phobius"/>
    </source>
</evidence>
<name>A0ABV5JS51_9ACTN</name>
<sequence>MSPTDTSSRHILEAKYRRSRTWNVILAAVAVFLGVVVIAQTLAGTSGADEQVTETAEGAEQAGNAEAAQQPGGDLDFVRRDPDDPKAIGSVDAPVVMTEWIDLRCPFCASFSRDTLPALIADYVDIGKVRIEFVDVAFFGTQSEDAQVAAQAAANQDRYVEYVTAVFDAAPEKGHADLTREVLVDFAREVEVPNMAQFIADLDDPQLRDDAQAATLGAQQMGVTAVPFFVAGQTALSGAQPESTFRDYLDDAVAAAE</sequence>
<proteinExistence type="inferred from homology"/>
<evidence type="ECO:0000256" key="1">
    <source>
        <dbReference type="ARBA" id="ARBA00005791"/>
    </source>
</evidence>
<dbReference type="RefSeq" id="WP_182632335.1">
    <property type="nucleotide sequence ID" value="NZ_JAALDM010000134.1"/>
</dbReference>
<dbReference type="InterPro" id="IPR012336">
    <property type="entry name" value="Thioredoxin-like_fold"/>
</dbReference>
<dbReference type="PANTHER" id="PTHR13887:SF14">
    <property type="entry name" value="DISULFIDE BOND FORMATION PROTEIN D"/>
    <property type="match status" value="1"/>
</dbReference>
<keyword evidence="7" id="KW-0812">Transmembrane</keyword>
<evidence type="ECO:0000256" key="6">
    <source>
        <dbReference type="SAM" id="MobiDB-lite"/>
    </source>
</evidence>
<evidence type="ECO:0000256" key="4">
    <source>
        <dbReference type="ARBA" id="ARBA00023157"/>
    </source>
</evidence>
<evidence type="ECO:0000256" key="2">
    <source>
        <dbReference type="ARBA" id="ARBA00022729"/>
    </source>
</evidence>
<evidence type="ECO:0000313" key="10">
    <source>
        <dbReference type="Proteomes" id="UP001589700"/>
    </source>
</evidence>
<dbReference type="Pfam" id="PF13462">
    <property type="entry name" value="Thioredoxin_4"/>
    <property type="match status" value="1"/>
</dbReference>
<keyword evidence="5" id="KW-0676">Redox-active center</keyword>
<keyword evidence="4" id="KW-1015">Disulfide bond</keyword>
<keyword evidence="3" id="KW-0560">Oxidoreductase</keyword>